<comment type="similarity">
    <text evidence="1">Belongs to the peptidase C2 family.</text>
</comment>
<dbReference type="Pfam" id="PF04151">
    <property type="entry name" value="PPC"/>
    <property type="match status" value="1"/>
</dbReference>
<name>A0ABV4X047_9CYAN</name>
<feature type="active site" evidence="5">
    <location>
        <position position="1014"/>
    </location>
</feature>
<dbReference type="InterPro" id="IPR007280">
    <property type="entry name" value="Peptidase_C_arc/bac"/>
</dbReference>
<dbReference type="InterPro" id="IPR022684">
    <property type="entry name" value="Calpain_cysteine_protease"/>
</dbReference>
<evidence type="ECO:0000313" key="8">
    <source>
        <dbReference type="Proteomes" id="UP001576774"/>
    </source>
</evidence>
<dbReference type="PANTHER" id="PTHR10183">
    <property type="entry name" value="CALPAIN"/>
    <property type="match status" value="1"/>
</dbReference>
<feature type="active site" evidence="5">
    <location>
        <position position="1036"/>
    </location>
</feature>
<accession>A0ABV4X047</accession>
<dbReference type="PROSITE" id="PS50203">
    <property type="entry name" value="CALPAIN_CAT"/>
    <property type="match status" value="1"/>
</dbReference>
<gene>
    <name evidence="7" type="ORF">ACE1CC_04505</name>
</gene>
<dbReference type="Gene3D" id="2.60.120.380">
    <property type="match status" value="4"/>
</dbReference>
<dbReference type="SMART" id="SM00230">
    <property type="entry name" value="CysPc"/>
    <property type="match status" value="1"/>
</dbReference>
<comment type="caution">
    <text evidence="7">The sequence shown here is derived from an EMBL/GenBank/DDBJ whole genome shotgun (WGS) entry which is preliminary data.</text>
</comment>
<evidence type="ECO:0000256" key="2">
    <source>
        <dbReference type="ARBA" id="ARBA00022670"/>
    </source>
</evidence>
<feature type="domain" description="Calpain catalytic" evidence="6">
    <location>
        <begin position="796"/>
        <end position="1083"/>
    </location>
</feature>
<evidence type="ECO:0000313" key="7">
    <source>
        <dbReference type="EMBL" id="MFB2876134.1"/>
    </source>
</evidence>
<protein>
    <submittedName>
        <fullName evidence="7">Pre-peptidase C-terminal domain-containing protein</fullName>
    </submittedName>
</protein>
<evidence type="ECO:0000259" key="6">
    <source>
        <dbReference type="PROSITE" id="PS50203"/>
    </source>
</evidence>
<organism evidence="7 8">
    <name type="scientific">Floridaenema aerugineum BLCC-F46</name>
    <dbReference type="NCBI Taxonomy" id="3153654"/>
    <lineage>
        <taxon>Bacteria</taxon>
        <taxon>Bacillati</taxon>
        <taxon>Cyanobacteriota</taxon>
        <taxon>Cyanophyceae</taxon>
        <taxon>Oscillatoriophycideae</taxon>
        <taxon>Aerosakkonematales</taxon>
        <taxon>Aerosakkonemataceae</taxon>
        <taxon>Floridanema</taxon>
        <taxon>Floridanema aerugineum</taxon>
    </lineage>
</organism>
<keyword evidence="3 5" id="KW-0378">Hydrolase</keyword>
<reference evidence="7 8" key="1">
    <citation type="submission" date="2024-09" db="EMBL/GenBank/DDBJ databases">
        <title>Floridaenema gen nov. (Aerosakkonemataceae, Aerosakkonematales ord. nov., Cyanobacteria) from benthic tropical and subtropical fresh waters, with the description of four new species.</title>
        <authorList>
            <person name="Moretto J.A."/>
            <person name="Berthold D.E."/>
            <person name="Lefler F.W."/>
            <person name="Huang I.-S."/>
            <person name="Laughinghouse H. IV."/>
        </authorList>
    </citation>
    <scope>NUCLEOTIDE SEQUENCE [LARGE SCALE GENOMIC DNA]</scope>
    <source>
        <strain evidence="7 8">BLCC-F46</strain>
    </source>
</reference>
<keyword evidence="8" id="KW-1185">Reference proteome</keyword>
<dbReference type="EMBL" id="JBHFNQ010000040">
    <property type="protein sequence ID" value="MFB2876134.1"/>
    <property type="molecule type" value="Genomic_DNA"/>
</dbReference>
<sequence length="1083" mass="118147">MLDINSLFDESYYIASNADVRQAVSAGIFANGLAHFNLFGKFENRNPSAFFDSAFYLEQNPDVSAAVQQKIITPTDHFLGFGQKEKRDPIAEFYTNTYLQKNPDVKAAVDRDILTTYEHFIKSGQLERRDPGGDFVTNFYLQQNSDVANAVNIGTTTAIKHYLQFGQKEGRISSNILPGDTLEQAKQIRSLTSNKLLLGSVTDNNPTAIYSFTLSQTSLVNLKLDGLSADADIEIAKDFNRDGLIDFSEELDFSEEEGTTPENLSLNLTPGTYFVQVYQYEEGQNTPYRLNLQATPFVTPATILNQSLKGAVSLGSIGGVDTYQGTLNKATPVHIYSFSLDENRDFSLSLKDVSANASIQLIRDFNNNQIIDPNEVIDAKTATSSSPGIISFNRQEAGDYFILLQSQGSDTNYQLTLEAPGSGSTGTEDIQAIASNETVQGNLSLGDTPNSLRPSSPSIDYLLTDVVANQQVSINLTSSQFDTALQVVKVGTDELVAENDNLSPGNTNSALSFTPEPGEDYIIRVTSFADPEFSTGDFTLTTNAASPIVGNLALGQTINDNLGGTDLVRSSPDGESQQFSNDYLLTGITPGQQVQINLSSTQFDTYLELIDRATAEVIAENDDISNPTNRNSQLNFTAQPGIEYVVRVTSFADQATGNYTLSAGQSSGASVASLALSSASSQDLVKIQDAGTSAASDDFLNNLEDQQIKEIFERRITNGELNRNGMLEIYKQVGTDGKISEAEFADLTTLAKEKTAFTMPDSIRYLATNVVQGMKADKSATNFENQVAKWFKGTVRPEPKFTDEDKPTKTNFYEYQAVQGNLFGSNGPTLGDIAQNPFSDCYYLAGLGALFGSQRPPEGTTDKDPFRGNTTSQVIKNAIFANTNDQGNFDGTYTIRFFNKDTGKAEYVVIDNQLITKNGEIAGSARDTAIDNAENVLWVPLMERAYAQWLGSYDKMGNGGIHEYVLQQMKKGEPTEYDEPTKVDFQVLVDAFKNGKSVTVSGPKDKNGLIFSGHAYAMTDAYVDPETEEQRVVLYNPHGQDAGATAGVSGDEKDVRVTLPRSDGFVTLTFDEFKKTATRFAVL</sequence>
<dbReference type="InterPro" id="IPR038765">
    <property type="entry name" value="Papain-like_cys_pep_sf"/>
</dbReference>
<keyword evidence="4 5" id="KW-0788">Thiol protease</keyword>
<evidence type="ECO:0000256" key="1">
    <source>
        <dbReference type="ARBA" id="ARBA00007623"/>
    </source>
</evidence>
<evidence type="ECO:0000256" key="5">
    <source>
        <dbReference type="PROSITE-ProRule" id="PRU00239"/>
    </source>
</evidence>
<dbReference type="SUPFAM" id="SSF89260">
    <property type="entry name" value="Collagen-binding domain"/>
    <property type="match status" value="2"/>
</dbReference>
<evidence type="ECO:0000256" key="3">
    <source>
        <dbReference type="ARBA" id="ARBA00022801"/>
    </source>
</evidence>
<proteinExistence type="inferred from homology"/>
<evidence type="ECO:0000256" key="4">
    <source>
        <dbReference type="ARBA" id="ARBA00022807"/>
    </source>
</evidence>
<dbReference type="RefSeq" id="WP_413269275.1">
    <property type="nucleotide sequence ID" value="NZ_JBHFNQ010000040.1"/>
</dbReference>
<keyword evidence="2 5" id="KW-0645">Protease</keyword>
<dbReference type="InterPro" id="IPR001300">
    <property type="entry name" value="Peptidase_C2_calpain_cat"/>
</dbReference>
<dbReference type="PANTHER" id="PTHR10183:SF379">
    <property type="entry name" value="CALPAIN-5"/>
    <property type="match status" value="1"/>
</dbReference>
<feature type="active site" evidence="5">
    <location>
        <position position="841"/>
    </location>
</feature>
<dbReference type="SUPFAM" id="SSF54001">
    <property type="entry name" value="Cysteine proteinases"/>
    <property type="match status" value="1"/>
</dbReference>
<dbReference type="Pfam" id="PF00648">
    <property type="entry name" value="Peptidase_C2"/>
    <property type="match status" value="1"/>
</dbReference>
<dbReference type="Proteomes" id="UP001576774">
    <property type="component" value="Unassembled WGS sequence"/>
</dbReference>